<dbReference type="Proteomes" id="UP000053199">
    <property type="component" value="Unassembled WGS sequence"/>
</dbReference>
<comment type="caution">
    <text evidence="9">The sequence shown here is derived from an EMBL/GenBank/DDBJ whole genome shotgun (WGS) entry which is preliminary data.</text>
</comment>
<keyword evidence="3" id="KW-0813">Transport</keyword>
<dbReference type="EMBL" id="LNQM01000003">
    <property type="protein sequence ID" value="KSU76575.1"/>
    <property type="molecule type" value="Genomic_DNA"/>
</dbReference>
<sequence length="524" mass="53372">MAEMTILDNSSEKQAALFPNGNTSAEPAGARDTQTAAGRARQGSTSPAPNNILDRFFHISRRGSTIAREFRGGLVTFFTMAYIVILNPLILGGFSADNAPTDVAGGWLSAAQVGAVTGLTAGVMTILFGLIANLPFGLAAGLGINSFLAVSVIQEVTWAEAMGLVVINGILIVLFGVTGARTAIFRAVPKELKAAITVGIGLFIAFIGFVDSGFVRPTAGGPPVQLGDGGSITSVPTLVFVVGLLAMGILVARKVQGGLLIGIVGTTVLAAVVEAVMKIGPASATNPGGWHLNTPVLSGQLVSAPDLGLVGQFDLFGSFARIGGLAATMLVFTLVFTNFFDAMGTMTGLAKSAGVAHKDGTFPRLKSAFIVEGFGAVAGGATSGSSNTVYIDSAAGIGEGARTGLASVVTGVLFLGSMFLTPLTSVVPLEVAAAALVVVGAMMMAQVREIKFTKFTVALPAFLTIVTMPLSYSIANGIGVGFVSWAIIGAASGKARKIHPLMWVVSAGFLVYFARGPINALLGG</sequence>
<evidence type="ECO:0000256" key="5">
    <source>
        <dbReference type="ARBA" id="ARBA00022989"/>
    </source>
</evidence>
<reference evidence="9 10" key="1">
    <citation type="journal article" date="2014" name="Arch. Microbiol.">
        <title>Arthrobacter enclensis sp. nov., isolated from sediment sample.</title>
        <authorList>
            <person name="Dastager S.G."/>
            <person name="Liu Q."/>
            <person name="Tang S.K."/>
            <person name="Krishnamurthi S."/>
            <person name="Lee J.C."/>
            <person name="Li W.J."/>
        </authorList>
    </citation>
    <scope>NUCLEOTIDE SEQUENCE [LARGE SCALE GENOMIC DNA]</scope>
    <source>
        <strain evidence="9 10">NIO-1008</strain>
    </source>
</reference>
<comment type="subcellular location">
    <subcellularLocation>
        <location evidence="1">Endomembrane system</location>
        <topology evidence="1">Multi-pass membrane protein</topology>
    </subcellularLocation>
</comment>
<feature type="transmembrane region" description="Helical" evidence="8">
    <location>
        <begin position="259"/>
        <end position="277"/>
    </location>
</feature>
<dbReference type="PANTHER" id="PTHR43337">
    <property type="entry name" value="XANTHINE/URACIL PERMEASE C887.17-RELATED"/>
    <property type="match status" value="1"/>
</dbReference>
<evidence type="ECO:0000256" key="7">
    <source>
        <dbReference type="SAM" id="MobiDB-lite"/>
    </source>
</evidence>
<evidence type="ECO:0000256" key="6">
    <source>
        <dbReference type="ARBA" id="ARBA00023136"/>
    </source>
</evidence>
<protein>
    <submittedName>
        <fullName evidence="9">MFS transporter</fullName>
    </submittedName>
</protein>
<feature type="transmembrane region" description="Helical" evidence="8">
    <location>
        <begin position="500"/>
        <end position="522"/>
    </location>
</feature>
<feature type="transmembrane region" description="Helical" evidence="8">
    <location>
        <begin position="70"/>
        <end position="90"/>
    </location>
</feature>
<feature type="transmembrane region" description="Helical" evidence="8">
    <location>
        <begin position="192"/>
        <end position="210"/>
    </location>
</feature>
<name>A0A0V8IPI1_9MICC</name>
<evidence type="ECO:0000313" key="9">
    <source>
        <dbReference type="EMBL" id="KSU76575.1"/>
    </source>
</evidence>
<dbReference type="InterPro" id="IPR006043">
    <property type="entry name" value="NCS2"/>
</dbReference>
<feature type="transmembrane region" description="Helical" evidence="8">
    <location>
        <begin position="457"/>
        <end position="488"/>
    </location>
</feature>
<keyword evidence="6 8" id="KW-0472">Membrane</keyword>
<dbReference type="PANTHER" id="PTHR43337:SF1">
    <property type="entry name" value="XANTHINE_URACIL PERMEASE C887.17-RELATED"/>
    <property type="match status" value="1"/>
</dbReference>
<keyword evidence="5 8" id="KW-1133">Transmembrane helix</keyword>
<evidence type="ECO:0000256" key="3">
    <source>
        <dbReference type="ARBA" id="ARBA00022448"/>
    </source>
</evidence>
<dbReference type="Pfam" id="PF00860">
    <property type="entry name" value="Xan_ur_permease"/>
    <property type="match status" value="1"/>
</dbReference>
<gene>
    <name evidence="9" type="ORF">AS031_08105</name>
</gene>
<proteinExistence type="inferred from homology"/>
<evidence type="ECO:0000256" key="1">
    <source>
        <dbReference type="ARBA" id="ARBA00004127"/>
    </source>
</evidence>
<evidence type="ECO:0000256" key="4">
    <source>
        <dbReference type="ARBA" id="ARBA00022692"/>
    </source>
</evidence>
<evidence type="ECO:0000256" key="8">
    <source>
        <dbReference type="SAM" id="Phobius"/>
    </source>
</evidence>
<feature type="compositionally biased region" description="Polar residues" evidence="7">
    <location>
        <begin position="32"/>
        <end position="49"/>
    </location>
</feature>
<feature type="transmembrane region" description="Helical" evidence="8">
    <location>
        <begin position="230"/>
        <end position="252"/>
    </location>
</feature>
<comment type="similarity">
    <text evidence="2">Belongs to the nucleobase:cation symporter-2 (NCS2) (TC 2.A.40) family. Azg-like subfamily.</text>
</comment>
<dbReference type="STRING" id="993070.AS031_08105"/>
<dbReference type="AlphaFoldDB" id="A0A0V8IPI1"/>
<keyword evidence="10" id="KW-1185">Reference proteome</keyword>
<dbReference type="OrthoDB" id="9808458at2"/>
<dbReference type="InterPro" id="IPR045018">
    <property type="entry name" value="Azg-like"/>
</dbReference>
<feature type="region of interest" description="Disordered" evidence="7">
    <location>
        <begin position="16"/>
        <end position="49"/>
    </location>
</feature>
<evidence type="ECO:0000256" key="2">
    <source>
        <dbReference type="ARBA" id="ARBA00005697"/>
    </source>
</evidence>
<feature type="transmembrane region" description="Helical" evidence="8">
    <location>
        <begin position="426"/>
        <end position="445"/>
    </location>
</feature>
<dbReference type="GO" id="GO:0005345">
    <property type="term" value="F:purine nucleobase transmembrane transporter activity"/>
    <property type="evidence" value="ECO:0007669"/>
    <property type="project" value="TreeGrafter"/>
</dbReference>
<evidence type="ECO:0000313" key="10">
    <source>
        <dbReference type="Proteomes" id="UP000053199"/>
    </source>
</evidence>
<feature type="transmembrane region" description="Helical" evidence="8">
    <location>
        <begin position="319"/>
        <end position="340"/>
    </location>
</feature>
<feature type="transmembrane region" description="Helical" evidence="8">
    <location>
        <begin position="136"/>
        <end position="153"/>
    </location>
</feature>
<accession>A0A0V8IPI1</accession>
<feature type="transmembrane region" description="Helical" evidence="8">
    <location>
        <begin position="159"/>
        <end position="180"/>
    </location>
</feature>
<feature type="transmembrane region" description="Helical" evidence="8">
    <location>
        <begin position="110"/>
        <end position="131"/>
    </location>
</feature>
<keyword evidence="4 8" id="KW-0812">Transmembrane</keyword>
<dbReference type="GO" id="GO:0005886">
    <property type="term" value="C:plasma membrane"/>
    <property type="evidence" value="ECO:0007669"/>
    <property type="project" value="TreeGrafter"/>
</dbReference>
<organism evidence="9 10">
    <name type="scientific">Pseudarthrobacter enclensis</name>
    <dbReference type="NCBI Taxonomy" id="993070"/>
    <lineage>
        <taxon>Bacteria</taxon>
        <taxon>Bacillati</taxon>
        <taxon>Actinomycetota</taxon>
        <taxon>Actinomycetes</taxon>
        <taxon>Micrococcales</taxon>
        <taxon>Micrococcaceae</taxon>
        <taxon>Pseudarthrobacter</taxon>
    </lineage>
</organism>
<dbReference type="GO" id="GO:0012505">
    <property type="term" value="C:endomembrane system"/>
    <property type="evidence" value="ECO:0007669"/>
    <property type="project" value="UniProtKB-SubCell"/>
</dbReference>